<name>M9ME54_PSEA3</name>
<gene>
    <name evidence="2" type="ORF">PANT_8d00092</name>
</gene>
<dbReference type="EMBL" id="DF196774">
    <property type="protein sequence ID" value="GAC73157.1"/>
    <property type="molecule type" value="Genomic_DNA"/>
</dbReference>
<dbReference type="Proteomes" id="UP000011976">
    <property type="component" value="Unassembled WGS sequence"/>
</dbReference>
<organism evidence="2 3">
    <name type="scientific">Pseudozyma antarctica (strain T-34)</name>
    <name type="common">Yeast</name>
    <name type="synonym">Candida antarctica</name>
    <dbReference type="NCBI Taxonomy" id="1151754"/>
    <lineage>
        <taxon>Eukaryota</taxon>
        <taxon>Fungi</taxon>
        <taxon>Dikarya</taxon>
        <taxon>Basidiomycota</taxon>
        <taxon>Ustilaginomycotina</taxon>
        <taxon>Ustilaginomycetes</taxon>
        <taxon>Ustilaginales</taxon>
        <taxon>Ustilaginaceae</taxon>
        <taxon>Moesziomyces</taxon>
    </lineage>
</organism>
<evidence type="ECO:0000313" key="3">
    <source>
        <dbReference type="Proteomes" id="UP000011976"/>
    </source>
</evidence>
<reference evidence="3" key="1">
    <citation type="journal article" date="2013" name="Genome Announc.">
        <title>Genome sequence of the basidiomycetous yeast Pseudozyma antarctica T-34, a producer of the glycolipid biosurfactants mannosylerythritol lipids.</title>
        <authorList>
            <person name="Morita T."/>
            <person name="Koike H."/>
            <person name="Koyama Y."/>
            <person name="Hagiwara H."/>
            <person name="Ito E."/>
            <person name="Fukuoka T."/>
            <person name="Imura T."/>
            <person name="Machida M."/>
            <person name="Kitamoto D."/>
        </authorList>
    </citation>
    <scope>NUCLEOTIDE SEQUENCE [LARGE SCALE GENOMIC DNA]</scope>
    <source>
        <strain evidence="3">T-34</strain>
    </source>
</reference>
<proteinExistence type="predicted"/>
<sequence length="365" mass="39735">MPVQWTSADGRTITINAKKHTTLPSSADIIEMCASKTLDKEVGHELVVLAFTIRSDAIEGLAAIAAQYKNSRNEKNTAQLRAMAAKLFLAQKLLAHFSERPRLLAEGKDLASALGPITVPQALNDRQRASKVSVGLSCFLWHTKMSEEDVAALFRLPPVDAQPVQETQGGSQPTASEAASPSSSPANQALSPRIQTPPLHDLAWRARVPQKTQRGPRFSQQDDGPSGSASAGPPTQTPLKRVAFSADNASASKRFRSSHEDNGSPEPDGRIPESFFEGRQPLLPDAQFRQAVSDVYTDFVTSYMAHLNANMASADVREMALGTLRDTLCNDMWRLLNFRGRSFTSVFGVFAEQRRGDVPPSSRVP</sequence>
<feature type="compositionally biased region" description="Polar residues" evidence="1">
    <location>
        <begin position="210"/>
        <end position="238"/>
    </location>
</feature>
<feature type="compositionally biased region" description="Basic and acidic residues" evidence="1">
    <location>
        <begin position="257"/>
        <end position="271"/>
    </location>
</feature>
<dbReference type="AlphaFoldDB" id="M9ME54"/>
<dbReference type="OrthoDB" id="10338734at2759"/>
<protein>
    <submittedName>
        <fullName evidence="2">Uncharacterized protein</fullName>
    </submittedName>
</protein>
<feature type="region of interest" description="Disordered" evidence="1">
    <location>
        <begin position="162"/>
        <end position="275"/>
    </location>
</feature>
<evidence type="ECO:0000256" key="1">
    <source>
        <dbReference type="SAM" id="MobiDB-lite"/>
    </source>
</evidence>
<feature type="compositionally biased region" description="Low complexity" evidence="1">
    <location>
        <begin position="171"/>
        <end position="192"/>
    </location>
</feature>
<accession>M9ME54</accession>
<evidence type="ECO:0000313" key="2">
    <source>
        <dbReference type="EMBL" id="GAC73157.1"/>
    </source>
</evidence>